<gene>
    <name evidence="6" type="ORF">GCM10023231_29840</name>
</gene>
<dbReference type="GO" id="GO:0016301">
    <property type="term" value="F:kinase activity"/>
    <property type="evidence" value="ECO:0007669"/>
    <property type="project" value="UniProtKB-KW"/>
</dbReference>
<dbReference type="RefSeq" id="WP_345232621.1">
    <property type="nucleotide sequence ID" value="NZ_BAABIQ010000040.1"/>
</dbReference>
<dbReference type="InterPro" id="IPR000577">
    <property type="entry name" value="Carb_kinase_FGGY"/>
</dbReference>
<comment type="caution">
    <text evidence="6">The sequence shown here is derived from an EMBL/GenBank/DDBJ whole genome shotgun (WGS) entry which is preliminary data.</text>
</comment>
<dbReference type="Gene3D" id="3.30.420.40">
    <property type="match status" value="2"/>
</dbReference>
<dbReference type="InterPro" id="IPR018485">
    <property type="entry name" value="FGGY_C"/>
</dbReference>
<dbReference type="SUPFAM" id="SSF53067">
    <property type="entry name" value="Actin-like ATPase domain"/>
    <property type="match status" value="2"/>
</dbReference>
<dbReference type="Proteomes" id="UP001501411">
    <property type="component" value="Unassembled WGS sequence"/>
</dbReference>
<protein>
    <submittedName>
        <fullName evidence="6">FGGY-family carbohydrate kinase</fullName>
    </submittedName>
</protein>
<dbReference type="InterPro" id="IPR018484">
    <property type="entry name" value="FGGY_N"/>
</dbReference>
<proteinExistence type="inferred from homology"/>
<evidence type="ECO:0000256" key="3">
    <source>
        <dbReference type="ARBA" id="ARBA00022777"/>
    </source>
</evidence>
<keyword evidence="2" id="KW-0808">Transferase</keyword>
<evidence type="ECO:0000259" key="5">
    <source>
        <dbReference type="Pfam" id="PF02782"/>
    </source>
</evidence>
<evidence type="ECO:0000256" key="2">
    <source>
        <dbReference type="ARBA" id="ARBA00022679"/>
    </source>
</evidence>
<organism evidence="6 7">
    <name type="scientific">Olivibacter ginsenosidimutans</name>
    <dbReference type="NCBI Taxonomy" id="1176537"/>
    <lineage>
        <taxon>Bacteria</taxon>
        <taxon>Pseudomonadati</taxon>
        <taxon>Bacteroidota</taxon>
        <taxon>Sphingobacteriia</taxon>
        <taxon>Sphingobacteriales</taxon>
        <taxon>Sphingobacteriaceae</taxon>
        <taxon>Olivibacter</taxon>
    </lineage>
</organism>
<dbReference type="InterPro" id="IPR050406">
    <property type="entry name" value="FGGY_Carb_Kinase"/>
</dbReference>
<dbReference type="Pfam" id="PF02782">
    <property type="entry name" value="FGGY_C"/>
    <property type="match status" value="1"/>
</dbReference>
<dbReference type="PANTHER" id="PTHR43095:SF2">
    <property type="entry name" value="GLUCONOKINASE"/>
    <property type="match status" value="1"/>
</dbReference>
<feature type="domain" description="Carbohydrate kinase FGGY N-terminal" evidence="4">
    <location>
        <begin position="9"/>
        <end position="246"/>
    </location>
</feature>
<dbReference type="PANTHER" id="PTHR43095">
    <property type="entry name" value="SUGAR KINASE"/>
    <property type="match status" value="1"/>
</dbReference>
<dbReference type="EMBL" id="BAABIQ010000040">
    <property type="protein sequence ID" value="GAA4799119.1"/>
    <property type="molecule type" value="Genomic_DNA"/>
</dbReference>
<evidence type="ECO:0000313" key="6">
    <source>
        <dbReference type="EMBL" id="GAA4799119.1"/>
    </source>
</evidence>
<accession>A0ABP9BQQ0</accession>
<keyword evidence="7" id="KW-1185">Reference proteome</keyword>
<name>A0ABP9BQQ0_9SPHI</name>
<evidence type="ECO:0000313" key="7">
    <source>
        <dbReference type="Proteomes" id="UP001501411"/>
    </source>
</evidence>
<feature type="domain" description="Carbohydrate kinase FGGY C-terminal" evidence="5">
    <location>
        <begin position="353"/>
        <end position="441"/>
    </location>
</feature>
<reference evidence="7" key="1">
    <citation type="journal article" date="2019" name="Int. J. Syst. Evol. Microbiol.">
        <title>The Global Catalogue of Microorganisms (GCM) 10K type strain sequencing project: providing services to taxonomists for standard genome sequencing and annotation.</title>
        <authorList>
            <consortium name="The Broad Institute Genomics Platform"/>
            <consortium name="The Broad Institute Genome Sequencing Center for Infectious Disease"/>
            <person name="Wu L."/>
            <person name="Ma J."/>
        </authorList>
    </citation>
    <scope>NUCLEOTIDE SEQUENCE [LARGE SCALE GENOMIC DNA]</scope>
    <source>
        <strain evidence="7">JCM 18200</strain>
    </source>
</reference>
<evidence type="ECO:0000256" key="1">
    <source>
        <dbReference type="ARBA" id="ARBA00009156"/>
    </source>
</evidence>
<dbReference type="PIRSF" id="PIRSF000538">
    <property type="entry name" value="GlpK"/>
    <property type="match status" value="1"/>
</dbReference>
<dbReference type="CDD" id="cd07798">
    <property type="entry name" value="ASKHA_NBD_FGGY_YoaC-like"/>
    <property type="match status" value="1"/>
</dbReference>
<sequence length="484" mass="53971">MSQQEKEAYLIVDIGTGNARVAAVLPDGTILSLKRQNVLYETDHDYPDALSFDPEKLWKQILEMSREVLLAVDKSIKIAAITATSQREGIVVIDAAGKALIGMSNHDNRGREWEHLIQDKSAMYQVVGRYPTALFSALKLVGFRERKQHLWPSAHRFTSISDWITFKFSDQFVYEHSQASETLLYDVQKGTWNPAYCALFGLSPNLLPPLKTAGTVLGPVLPALAEKLAISPKALVITGGSDTQVAIKSVAPTLEDVIIVSGTTTPVIQVVDQYLLDEHERTWTGRHVDKNAFVLEANAGVTGLNYQRLKEIFYPKESYDTIEEELNTVPHQQCIASLGSLVANEKSPLTKGGFIFNAPVSHQLTRGDFVWAILWDIACSIYENYKTLCAVAPHHKNYLLACGGGVQSRALRQFLANLLDKKIIIRDTYRQSSVIGAAFICNDALGKTTPIPHTLETTVPKDRSHYLKLYQEWQTVRQTFKQVS</sequence>
<dbReference type="Pfam" id="PF00370">
    <property type="entry name" value="FGGY_N"/>
    <property type="match status" value="1"/>
</dbReference>
<keyword evidence="3 6" id="KW-0418">Kinase</keyword>
<evidence type="ECO:0000259" key="4">
    <source>
        <dbReference type="Pfam" id="PF00370"/>
    </source>
</evidence>
<comment type="similarity">
    <text evidence="1">Belongs to the FGGY kinase family.</text>
</comment>
<dbReference type="InterPro" id="IPR043129">
    <property type="entry name" value="ATPase_NBD"/>
</dbReference>